<dbReference type="Proteomes" id="UP001159405">
    <property type="component" value="Unassembled WGS sequence"/>
</dbReference>
<evidence type="ECO:0000256" key="4">
    <source>
        <dbReference type="ARBA" id="ARBA00023040"/>
    </source>
</evidence>
<evidence type="ECO:0000256" key="7">
    <source>
        <dbReference type="ARBA" id="ARBA00023224"/>
    </source>
</evidence>
<dbReference type="PANTHER" id="PTHR24243:SF208">
    <property type="entry name" value="PYROKININ-1 RECEPTOR"/>
    <property type="match status" value="1"/>
</dbReference>
<evidence type="ECO:0000256" key="2">
    <source>
        <dbReference type="ARBA" id="ARBA00022692"/>
    </source>
</evidence>
<comment type="caution">
    <text evidence="10">The sequence shown here is derived from an EMBL/GenBank/DDBJ whole genome shotgun (WGS) entry which is preliminary data.</text>
</comment>
<keyword evidence="6" id="KW-0675">Receptor</keyword>
<name>A0ABN8NHD5_9CNID</name>
<dbReference type="InterPro" id="IPR017452">
    <property type="entry name" value="GPCR_Rhodpsn_7TM"/>
</dbReference>
<evidence type="ECO:0000313" key="10">
    <source>
        <dbReference type="EMBL" id="CAH3109560.1"/>
    </source>
</evidence>
<feature type="transmembrane region" description="Helical" evidence="8">
    <location>
        <begin position="70"/>
        <end position="95"/>
    </location>
</feature>
<reference evidence="10 11" key="1">
    <citation type="submission" date="2022-05" db="EMBL/GenBank/DDBJ databases">
        <authorList>
            <consortium name="Genoscope - CEA"/>
            <person name="William W."/>
        </authorList>
    </citation>
    <scope>NUCLEOTIDE SEQUENCE [LARGE SCALE GENOMIC DNA]</scope>
</reference>
<keyword evidence="2 8" id="KW-0812">Transmembrane</keyword>
<feature type="domain" description="G-protein coupled receptors family 1 profile" evidence="9">
    <location>
        <begin position="1"/>
        <end position="126"/>
    </location>
</feature>
<accession>A0ABN8NHD5</accession>
<comment type="subcellular location">
    <subcellularLocation>
        <location evidence="1">Membrane</location>
        <topology evidence="1">Multi-pass membrane protein</topology>
    </subcellularLocation>
</comment>
<dbReference type="EMBL" id="CALNXK010000022">
    <property type="protein sequence ID" value="CAH3109560.1"/>
    <property type="molecule type" value="Genomic_DNA"/>
</dbReference>
<dbReference type="PROSITE" id="PS50262">
    <property type="entry name" value="G_PROTEIN_RECEP_F1_2"/>
    <property type="match status" value="1"/>
</dbReference>
<dbReference type="SUPFAM" id="SSF81321">
    <property type="entry name" value="Family A G protein-coupled receptor-like"/>
    <property type="match status" value="1"/>
</dbReference>
<dbReference type="PANTHER" id="PTHR24243">
    <property type="entry name" value="G-PROTEIN COUPLED RECEPTOR"/>
    <property type="match status" value="1"/>
</dbReference>
<sequence length="152" mass="17400">MLWKETFGDSLSLANYFLAGFIVFIYLPIVLLAMLYSNILFKLRSQVHPGEHSTNAEEQRTRRNESVLKMAIAIVLGFAICWVPWTVTLLLLMFAWNFSVPCSAVDYVTFTMFLAYTNYVINPLICFTFSSNYRQGLKRLIHCFSSAAVFPA</sequence>
<keyword evidence="5 8" id="KW-0472">Membrane</keyword>
<keyword evidence="3 8" id="KW-1133">Transmembrane helix</keyword>
<feature type="transmembrane region" description="Helical" evidence="8">
    <location>
        <begin position="107"/>
        <end position="129"/>
    </location>
</feature>
<evidence type="ECO:0000256" key="1">
    <source>
        <dbReference type="ARBA" id="ARBA00004141"/>
    </source>
</evidence>
<dbReference type="Gene3D" id="1.20.1070.10">
    <property type="entry name" value="Rhodopsin 7-helix transmembrane proteins"/>
    <property type="match status" value="1"/>
</dbReference>
<keyword evidence="7" id="KW-0807">Transducer</keyword>
<evidence type="ECO:0000256" key="3">
    <source>
        <dbReference type="ARBA" id="ARBA00022989"/>
    </source>
</evidence>
<evidence type="ECO:0000313" key="11">
    <source>
        <dbReference type="Proteomes" id="UP001159405"/>
    </source>
</evidence>
<dbReference type="Pfam" id="PF00001">
    <property type="entry name" value="7tm_1"/>
    <property type="match status" value="1"/>
</dbReference>
<proteinExistence type="predicted"/>
<evidence type="ECO:0000256" key="6">
    <source>
        <dbReference type="ARBA" id="ARBA00023170"/>
    </source>
</evidence>
<organism evidence="10 11">
    <name type="scientific">Porites lobata</name>
    <dbReference type="NCBI Taxonomy" id="104759"/>
    <lineage>
        <taxon>Eukaryota</taxon>
        <taxon>Metazoa</taxon>
        <taxon>Cnidaria</taxon>
        <taxon>Anthozoa</taxon>
        <taxon>Hexacorallia</taxon>
        <taxon>Scleractinia</taxon>
        <taxon>Fungiina</taxon>
        <taxon>Poritidae</taxon>
        <taxon>Porites</taxon>
    </lineage>
</organism>
<evidence type="ECO:0000256" key="5">
    <source>
        <dbReference type="ARBA" id="ARBA00023136"/>
    </source>
</evidence>
<dbReference type="InterPro" id="IPR000276">
    <property type="entry name" value="GPCR_Rhodpsn"/>
</dbReference>
<evidence type="ECO:0000259" key="9">
    <source>
        <dbReference type="PROSITE" id="PS50262"/>
    </source>
</evidence>
<evidence type="ECO:0000256" key="8">
    <source>
        <dbReference type="SAM" id="Phobius"/>
    </source>
</evidence>
<dbReference type="PRINTS" id="PR00237">
    <property type="entry name" value="GPCRRHODOPSN"/>
</dbReference>
<protein>
    <recommendedName>
        <fullName evidence="9">G-protein coupled receptors family 1 profile domain-containing protein</fullName>
    </recommendedName>
</protein>
<gene>
    <name evidence="10" type="ORF">PLOB_00018704</name>
</gene>
<dbReference type="CDD" id="cd00637">
    <property type="entry name" value="7tm_classA_rhodopsin-like"/>
    <property type="match status" value="1"/>
</dbReference>
<keyword evidence="11" id="KW-1185">Reference proteome</keyword>
<feature type="transmembrane region" description="Helical" evidence="8">
    <location>
        <begin position="16"/>
        <end position="36"/>
    </location>
</feature>
<keyword evidence="4" id="KW-0297">G-protein coupled receptor</keyword>